<dbReference type="Pfam" id="PF22785">
    <property type="entry name" value="Tc-R-P"/>
    <property type="match status" value="1"/>
</dbReference>
<organism evidence="2 3">
    <name type="scientific">Eptatretus burgeri</name>
    <name type="common">Inshore hagfish</name>
    <dbReference type="NCBI Taxonomy" id="7764"/>
    <lineage>
        <taxon>Eukaryota</taxon>
        <taxon>Metazoa</taxon>
        <taxon>Chordata</taxon>
        <taxon>Craniata</taxon>
        <taxon>Vertebrata</taxon>
        <taxon>Cyclostomata</taxon>
        <taxon>Myxini</taxon>
        <taxon>Myxiniformes</taxon>
        <taxon>Myxinidae</taxon>
        <taxon>Eptatretinae</taxon>
        <taxon>Eptatretus</taxon>
    </lineage>
</organism>
<dbReference type="InterPro" id="IPR016130">
    <property type="entry name" value="Tyr_Pase_AS"/>
</dbReference>
<dbReference type="InterPro" id="IPR029021">
    <property type="entry name" value="Prot-tyrosine_phosphatase-like"/>
</dbReference>
<evidence type="ECO:0000259" key="1">
    <source>
        <dbReference type="PROSITE" id="PS50056"/>
    </source>
</evidence>
<reference evidence="2" key="1">
    <citation type="submission" date="2025-08" db="UniProtKB">
        <authorList>
            <consortium name="Ensembl"/>
        </authorList>
    </citation>
    <scope>IDENTIFICATION</scope>
</reference>
<dbReference type="GeneTree" id="ENSGT00390000004113"/>
<proteinExistence type="predicted"/>
<accession>A0A8C4NJP8</accession>
<dbReference type="InterPro" id="IPR050561">
    <property type="entry name" value="PTP"/>
</dbReference>
<dbReference type="Ensembl" id="ENSEBUT00000008260.1">
    <property type="protein sequence ID" value="ENSEBUP00000007772.1"/>
    <property type="gene ID" value="ENSEBUG00000005045.1"/>
</dbReference>
<name>A0A8C4NJP8_EPTBU</name>
<dbReference type="PROSITE" id="PS50056">
    <property type="entry name" value="TYR_PHOSPHATASE_2"/>
    <property type="match status" value="1"/>
</dbReference>
<keyword evidence="3" id="KW-1185">Reference proteome</keyword>
<evidence type="ECO:0000313" key="3">
    <source>
        <dbReference type="Proteomes" id="UP000694388"/>
    </source>
</evidence>
<protein>
    <recommendedName>
        <fullName evidence="1">Tyrosine specific protein phosphatases domain-containing protein</fullName>
    </recommendedName>
</protein>
<reference evidence="2" key="2">
    <citation type="submission" date="2025-09" db="UniProtKB">
        <authorList>
            <consortium name="Ensembl"/>
        </authorList>
    </citation>
    <scope>IDENTIFICATION</scope>
</reference>
<dbReference type="Proteomes" id="UP000694388">
    <property type="component" value="Unplaced"/>
</dbReference>
<dbReference type="PROSITE" id="PS00383">
    <property type="entry name" value="TYR_PHOSPHATASE_1"/>
    <property type="match status" value="1"/>
</dbReference>
<feature type="domain" description="Tyrosine specific protein phosphatases" evidence="1">
    <location>
        <begin position="158"/>
        <end position="190"/>
    </location>
</feature>
<dbReference type="SUPFAM" id="SSF52799">
    <property type="entry name" value="(Phosphotyrosine protein) phosphatases II"/>
    <property type="match status" value="1"/>
</dbReference>
<sequence length="390" mass="44029">MFFFAPLCKHSLSVYSTAGYRRALPKYSRMGERLRRTVPGPVQCSVSCRGRLCKYENPERLRPEDQALSGVYSSWVTDGILAMARPSTEVIHKYDIITQFQENNIKTVINLQQRGEHSSCGFPLKPESGFTYLPRAFMDNGIFFYNFCWKDYGVVSLTAILDMVKVLTFALQEGKVAIHCHAGLGRTGKIRYLFVHFQPDPLILLLMLSAARTRYEARKLKFLPKIVHVVCGCLLKVAAQTYEVHNSTAKLKKCIIFLSNLLGFQAALNQQDEAWDRLQEERCPVVLSSLMFSWLECLCEPALSWCSLQKAWSPDYPPINKGLYPLEKAVQHTLGCIVDCIAKLGTLPESLELPLLARIICAFTQFEPLAFCYIAPGGLTQPVILLRSAK</sequence>
<dbReference type="PANTHER" id="PTHR23339">
    <property type="entry name" value="TYROSINE SPECIFIC PROTEIN PHOSPHATASE AND DUAL SPECIFICITY PROTEIN PHOSPHATASE"/>
    <property type="match status" value="1"/>
</dbReference>
<dbReference type="InterPro" id="IPR000387">
    <property type="entry name" value="Tyr_Pase_dom"/>
</dbReference>
<dbReference type="Gene3D" id="3.90.190.10">
    <property type="entry name" value="Protein tyrosine phosphatase superfamily"/>
    <property type="match status" value="1"/>
</dbReference>
<dbReference type="AlphaFoldDB" id="A0A8C4NJP8"/>
<evidence type="ECO:0000313" key="2">
    <source>
        <dbReference type="Ensembl" id="ENSEBUP00000007772.1"/>
    </source>
</evidence>